<dbReference type="AlphaFoldDB" id="A0A4R1YZ85"/>
<dbReference type="EMBL" id="SLVM01000004">
    <property type="protein sequence ID" value="TCM86592.1"/>
    <property type="molecule type" value="Genomic_DNA"/>
</dbReference>
<accession>A0A4R1YZ85</accession>
<keyword evidence="2" id="KW-1185">Reference proteome</keyword>
<protein>
    <submittedName>
        <fullName evidence="1">Threonine kinase</fullName>
    </submittedName>
</protein>
<dbReference type="GO" id="GO:0016301">
    <property type="term" value="F:kinase activity"/>
    <property type="evidence" value="ECO:0007669"/>
    <property type="project" value="UniProtKB-KW"/>
</dbReference>
<evidence type="ECO:0000313" key="2">
    <source>
        <dbReference type="Proteomes" id="UP000295277"/>
    </source>
</evidence>
<organism evidence="1 2">
    <name type="scientific">Rhodovulum steppense</name>
    <dbReference type="NCBI Taxonomy" id="540251"/>
    <lineage>
        <taxon>Bacteria</taxon>
        <taxon>Pseudomonadati</taxon>
        <taxon>Pseudomonadota</taxon>
        <taxon>Alphaproteobacteria</taxon>
        <taxon>Rhodobacterales</taxon>
        <taxon>Paracoccaceae</taxon>
        <taxon>Rhodovulum</taxon>
    </lineage>
</organism>
<gene>
    <name evidence="1" type="ORF">EV216_104148</name>
</gene>
<keyword evidence="1" id="KW-0808">Transferase</keyword>
<evidence type="ECO:0000313" key="1">
    <source>
        <dbReference type="EMBL" id="TCM86592.1"/>
    </source>
</evidence>
<keyword evidence="1" id="KW-0418">Kinase</keyword>
<dbReference type="OrthoDB" id="7687262at2"/>
<sequence>MPFLPAAVTSRQRVRCACVPGHFGEFLQGRLGSEGPVALVTLPCDALAARACWDPGQGFRLWQGGRSVLARDQVRALFAAVRGGTPRGRLRLYAGMPPGGGAGASTASLLAVLRCLAAGRLSPETEAALCLAIEGASDPLMYPVPDRLLWAPRVGCVLGRLPALPRLDVVGGFKGPGRRTDPTDRGFADIADLLAEWRQATGPGAFAALATESARRNHALRGGPDPEPLLRAGRRLGALGIVAAHTGSALGLLFAPGTMPDDAAAVLRGLGLRHVLRFRAGGRG</sequence>
<name>A0A4R1YZ85_9RHOB</name>
<proteinExistence type="predicted"/>
<comment type="caution">
    <text evidence="1">The sequence shown here is derived from an EMBL/GenBank/DDBJ whole genome shotgun (WGS) entry which is preliminary data.</text>
</comment>
<dbReference type="Proteomes" id="UP000295277">
    <property type="component" value="Unassembled WGS sequence"/>
</dbReference>
<reference evidence="1 2" key="1">
    <citation type="submission" date="2019-03" db="EMBL/GenBank/DDBJ databases">
        <title>Genomic Encyclopedia of Type Strains, Phase IV (KMG-IV): sequencing the most valuable type-strain genomes for metagenomic binning, comparative biology and taxonomic classification.</title>
        <authorList>
            <person name="Goeker M."/>
        </authorList>
    </citation>
    <scope>NUCLEOTIDE SEQUENCE [LARGE SCALE GENOMIC DNA]</scope>
    <source>
        <strain evidence="1 2">DSM 21153</strain>
    </source>
</reference>